<comment type="similarity">
    <text evidence="1">Belongs to the PemK/MazF family.</text>
</comment>
<dbReference type="GO" id="GO:0006402">
    <property type="term" value="P:mRNA catabolic process"/>
    <property type="evidence" value="ECO:0007669"/>
    <property type="project" value="TreeGrafter"/>
</dbReference>
<evidence type="ECO:0000313" key="5">
    <source>
        <dbReference type="Proteomes" id="UP000199639"/>
    </source>
</evidence>
<evidence type="ECO:0000256" key="2">
    <source>
        <dbReference type="ARBA" id="ARBA00022649"/>
    </source>
</evidence>
<proteinExistence type="inferred from homology"/>
<protein>
    <submittedName>
        <fullName evidence="4">Type II toxin-antitoxin system PemK/MazF family toxin</fullName>
    </submittedName>
    <submittedName>
        <fullName evidence="3">mRNA interferase MazF</fullName>
    </submittedName>
</protein>
<dbReference type="STRING" id="1424659.SAMN05216368_10451"/>
<dbReference type="SUPFAM" id="SSF50118">
    <property type="entry name" value="Cell growth inhibitor/plasmid maintenance toxic component"/>
    <property type="match status" value="1"/>
</dbReference>
<evidence type="ECO:0000313" key="4">
    <source>
        <dbReference type="EMBL" id="TFB74445.1"/>
    </source>
</evidence>
<evidence type="ECO:0000256" key="1">
    <source>
        <dbReference type="ARBA" id="ARBA00007521"/>
    </source>
</evidence>
<dbReference type="Pfam" id="PF02452">
    <property type="entry name" value="PemK_toxin"/>
    <property type="match status" value="1"/>
</dbReference>
<name>A0A4R8UYR3_9MICO</name>
<gene>
    <name evidence="4" type="ORF">E3O21_13760</name>
    <name evidence="3" type="ORF">SAMN05216368_10451</name>
</gene>
<accession>A0A4R8UYR3</accession>
<sequence>MRAIHIAHLDKARPVLVLTRELVRPYLTRVTVAPITSSVRGLSTEVPVGPSNGLDQDCVVSCDNIVTIPVASLGRHIGFLLPSQESQLSAAIQTAFELD</sequence>
<dbReference type="AlphaFoldDB" id="A0A4R8UYR3"/>
<organism evidence="3 5">
    <name type="scientific">Cryobacterium flavum</name>
    <dbReference type="NCBI Taxonomy" id="1424659"/>
    <lineage>
        <taxon>Bacteria</taxon>
        <taxon>Bacillati</taxon>
        <taxon>Actinomycetota</taxon>
        <taxon>Actinomycetes</taxon>
        <taxon>Micrococcales</taxon>
        <taxon>Microbacteriaceae</taxon>
        <taxon>Cryobacterium</taxon>
    </lineage>
</organism>
<dbReference type="PANTHER" id="PTHR33988:SF2">
    <property type="entry name" value="ENDORIBONUCLEASE MAZF"/>
    <property type="match status" value="1"/>
</dbReference>
<dbReference type="EMBL" id="SOFD01000035">
    <property type="protein sequence ID" value="TFB74445.1"/>
    <property type="molecule type" value="Genomic_DNA"/>
</dbReference>
<dbReference type="GO" id="GO:0003677">
    <property type="term" value="F:DNA binding"/>
    <property type="evidence" value="ECO:0007669"/>
    <property type="project" value="InterPro"/>
</dbReference>
<reference evidence="3 5" key="1">
    <citation type="submission" date="2016-10" db="EMBL/GenBank/DDBJ databases">
        <authorList>
            <person name="Varghese N."/>
            <person name="Submissions S."/>
        </authorList>
    </citation>
    <scope>NUCLEOTIDE SEQUENCE [LARGE SCALE GENOMIC DNA]</scope>
    <source>
        <strain evidence="3 5">CGMCC 1.11215</strain>
    </source>
</reference>
<dbReference type="GO" id="GO:0004521">
    <property type="term" value="F:RNA endonuclease activity"/>
    <property type="evidence" value="ECO:0007669"/>
    <property type="project" value="TreeGrafter"/>
</dbReference>
<dbReference type="PANTHER" id="PTHR33988">
    <property type="entry name" value="ENDORIBONUCLEASE MAZF-RELATED"/>
    <property type="match status" value="1"/>
</dbReference>
<dbReference type="Proteomes" id="UP000199639">
    <property type="component" value="Unassembled WGS sequence"/>
</dbReference>
<evidence type="ECO:0000313" key="6">
    <source>
        <dbReference type="Proteomes" id="UP000298252"/>
    </source>
</evidence>
<evidence type="ECO:0000313" key="3">
    <source>
        <dbReference type="EMBL" id="SDN16315.1"/>
    </source>
</evidence>
<dbReference type="Gene3D" id="2.30.30.110">
    <property type="match status" value="1"/>
</dbReference>
<keyword evidence="2" id="KW-1277">Toxin-antitoxin system</keyword>
<dbReference type="InterPro" id="IPR011067">
    <property type="entry name" value="Plasmid_toxin/cell-grow_inhib"/>
</dbReference>
<dbReference type="GO" id="GO:0016075">
    <property type="term" value="P:rRNA catabolic process"/>
    <property type="evidence" value="ECO:0007669"/>
    <property type="project" value="TreeGrafter"/>
</dbReference>
<dbReference type="RefSeq" id="WP_092339930.1">
    <property type="nucleotide sequence ID" value="NZ_FNIB01000004.1"/>
</dbReference>
<dbReference type="InterPro" id="IPR003477">
    <property type="entry name" value="PemK-like"/>
</dbReference>
<keyword evidence="6" id="KW-1185">Reference proteome</keyword>
<dbReference type="Proteomes" id="UP000298252">
    <property type="component" value="Unassembled WGS sequence"/>
</dbReference>
<reference evidence="4 6" key="2">
    <citation type="submission" date="2019-03" db="EMBL/GenBank/DDBJ databases">
        <title>Genomics of glacier-inhabiting Cryobacterium strains.</title>
        <authorList>
            <person name="Liu Q."/>
            <person name="Xin Y.-H."/>
        </authorList>
    </citation>
    <scope>NUCLEOTIDE SEQUENCE [LARGE SCALE GENOMIC DNA]</scope>
    <source>
        <strain evidence="4 6">Hh8</strain>
    </source>
</reference>
<dbReference type="EMBL" id="FNIB01000004">
    <property type="protein sequence ID" value="SDN16315.1"/>
    <property type="molecule type" value="Genomic_DNA"/>
</dbReference>